<keyword evidence="2" id="KW-1185">Reference proteome</keyword>
<reference evidence="1 2" key="1">
    <citation type="submission" date="2015-04" db="EMBL/GenBank/DDBJ databases">
        <authorList>
            <person name="Syromyatnikov M.Y."/>
            <person name="Popov V.N."/>
        </authorList>
    </citation>
    <scope>NUCLEOTIDE SEQUENCE [LARGE SCALE GENOMIC DNA]</scope>
</reference>
<accession>A0A1J1HZU6</accession>
<sequence length="98" mass="11326">MNNQTGKFLLIDDKINIILNKFNLVQIKKNTSKTQNRLVLSEVEKGIYVLIAEENDEVLQNRQSRELNIDEILNVQVFQAKNLQLTDEDIDTPVKASR</sequence>
<evidence type="ECO:0000313" key="1">
    <source>
        <dbReference type="EMBL" id="CRK92836.1"/>
    </source>
</evidence>
<evidence type="ECO:0000313" key="2">
    <source>
        <dbReference type="Proteomes" id="UP000183832"/>
    </source>
</evidence>
<protein>
    <submittedName>
        <fullName evidence="1">CLUMA_CG006369, isoform A</fullName>
    </submittedName>
</protein>
<dbReference type="AlphaFoldDB" id="A0A1J1HZU6"/>
<proteinExistence type="predicted"/>
<name>A0A1J1HZU6_9DIPT</name>
<organism evidence="1 2">
    <name type="scientific">Clunio marinus</name>
    <dbReference type="NCBI Taxonomy" id="568069"/>
    <lineage>
        <taxon>Eukaryota</taxon>
        <taxon>Metazoa</taxon>
        <taxon>Ecdysozoa</taxon>
        <taxon>Arthropoda</taxon>
        <taxon>Hexapoda</taxon>
        <taxon>Insecta</taxon>
        <taxon>Pterygota</taxon>
        <taxon>Neoptera</taxon>
        <taxon>Endopterygota</taxon>
        <taxon>Diptera</taxon>
        <taxon>Nematocera</taxon>
        <taxon>Chironomoidea</taxon>
        <taxon>Chironomidae</taxon>
        <taxon>Clunio</taxon>
    </lineage>
</organism>
<gene>
    <name evidence="1" type="ORF">CLUMA_CG006369</name>
</gene>
<dbReference type="Proteomes" id="UP000183832">
    <property type="component" value="Unassembled WGS sequence"/>
</dbReference>
<dbReference type="EMBL" id="CVRI01000035">
    <property type="protein sequence ID" value="CRK92836.1"/>
    <property type="molecule type" value="Genomic_DNA"/>
</dbReference>